<dbReference type="SUPFAM" id="SSF81383">
    <property type="entry name" value="F-box domain"/>
    <property type="match status" value="1"/>
</dbReference>
<protein>
    <recommendedName>
        <fullName evidence="1">F-box domain-containing protein</fullName>
    </recommendedName>
</protein>
<dbReference type="PROSITE" id="PS50181">
    <property type="entry name" value="FBOX"/>
    <property type="match status" value="1"/>
</dbReference>
<feature type="domain" description="F-box" evidence="1">
    <location>
        <begin position="2"/>
        <end position="47"/>
    </location>
</feature>
<organism evidence="2 3">
    <name type="scientific">Apiospora arundinis</name>
    <dbReference type="NCBI Taxonomy" id="335852"/>
    <lineage>
        <taxon>Eukaryota</taxon>
        <taxon>Fungi</taxon>
        <taxon>Dikarya</taxon>
        <taxon>Ascomycota</taxon>
        <taxon>Pezizomycotina</taxon>
        <taxon>Sordariomycetes</taxon>
        <taxon>Xylariomycetidae</taxon>
        <taxon>Amphisphaeriales</taxon>
        <taxon>Apiosporaceae</taxon>
        <taxon>Apiospora</taxon>
    </lineage>
</organism>
<gene>
    <name evidence="2" type="ORF">PGQ11_010746</name>
</gene>
<dbReference type="Pfam" id="PF00646">
    <property type="entry name" value="F-box"/>
    <property type="match status" value="1"/>
</dbReference>
<comment type="caution">
    <text evidence="2">The sequence shown here is derived from an EMBL/GenBank/DDBJ whole genome shotgun (WGS) entry which is preliminary data.</text>
</comment>
<evidence type="ECO:0000313" key="3">
    <source>
        <dbReference type="Proteomes" id="UP001390339"/>
    </source>
</evidence>
<keyword evidence="3" id="KW-1185">Reference proteome</keyword>
<sequence>MAPSISQFPPEIINLIFDSLSTPEFHSLCRVNRYLRTLSEPRLYSDLRWTWKFDWPEAPPRPYPMTTRLPPFVPFLHTILRRPELAASVETVELVSGDFSRPTKYGHYKDAPELPVVGADLSKLVSIVEGYNVPYGDIWIEELRSGKTPAFVALLLTLTPNLKHLRIDEEYLPETVHAGCSLESACDALRSAYGETSSSTNALAGSFPCDQTHLMYFLYLPAAKRLASAARNSPRLSWPSPGNQARLANLQSMHITIHNTEHLGRILCAAKNLKRLHWRWPAEAEYNDMLDFGTVYLDLDTVIAALSPVRHCLADLTISIGHKDLLFEKHYDGAGTRGSLTDLAAFLHLESLEVPFIFLTRAFTPDEVVHPIEQCLPPNLESLIISDTVSFGEEWTYQEAPKGFEVLALWLDRREISTPRLSRLGLVLEDTADVRYWGTELSCSTPSLSKGHMLLDSMDRIGWGPTSEDHEMEHWSARFGLQLKVFKKGD</sequence>
<name>A0ABR2IAJ8_9PEZI</name>
<dbReference type="InterPro" id="IPR036047">
    <property type="entry name" value="F-box-like_dom_sf"/>
</dbReference>
<reference evidence="2 3" key="1">
    <citation type="journal article" date="2024" name="IMA Fungus">
        <title>Apiospora arundinis, a panoply of carbohydrate-active enzymes and secondary metabolites.</title>
        <authorList>
            <person name="Sorensen T."/>
            <person name="Petersen C."/>
            <person name="Muurmann A.T."/>
            <person name="Christiansen J.V."/>
            <person name="Brundto M.L."/>
            <person name="Overgaard C.K."/>
            <person name="Boysen A.T."/>
            <person name="Wollenberg R.D."/>
            <person name="Larsen T.O."/>
            <person name="Sorensen J.L."/>
            <person name="Nielsen K.L."/>
            <person name="Sondergaard T.E."/>
        </authorList>
    </citation>
    <scope>NUCLEOTIDE SEQUENCE [LARGE SCALE GENOMIC DNA]</scope>
    <source>
        <strain evidence="2 3">AAU 773</strain>
    </source>
</reference>
<dbReference type="Proteomes" id="UP001390339">
    <property type="component" value="Unassembled WGS sequence"/>
</dbReference>
<evidence type="ECO:0000259" key="1">
    <source>
        <dbReference type="PROSITE" id="PS50181"/>
    </source>
</evidence>
<accession>A0ABR2IAJ8</accession>
<evidence type="ECO:0000313" key="2">
    <source>
        <dbReference type="EMBL" id="KAK8860012.1"/>
    </source>
</evidence>
<dbReference type="InterPro" id="IPR001810">
    <property type="entry name" value="F-box_dom"/>
</dbReference>
<dbReference type="EMBL" id="JAPCWZ010000006">
    <property type="protein sequence ID" value="KAK8860012.1"/>
    <property type="molecule type" value="Genomic_DNA"/>
</dbReference>
<proteinExistence type="predicted"/>